<feature type="region of interest" description="Disordered" evidence="1">
    <location>
        <begin position="1"/>
        <end position="22"/>
    </location>
</feature>
<dbReference type="EMBL" id="ML991773">
    <property type="protein sequence ID" value="KAF2239344.1"/>
    <property type="molecule type" value="Genomic_DNA"/>
</dbReference>
<dbReference type="Proteomes" id="UP000800092">
    <property type="component" value="Unassembled WGS sequence"/>
</dbReference>
<evidence type="ECO:0000313" key="3">
    <source>
        <dbReference type="Proteomes" id="UP000800092"/>
    </source>
</evidence>
<dbReference type="AlphaFoldDB" id="A0A6A6HMG8"/>
<feature type="region of interest" description="Disordered" evidence="1">
    <location>
        <begin position="108"/>
        <end position="127"/>
    </location>
</feature>
<protein>
    <submittedName>
        <fullName evidence="2">Uncharacterized protein</fullName>
    </submittedName>
</protein>
<name>A0A6A6HMG8_VIRVR</name>
<evidence type="ECO:0000256" key="1">
    <source>
        <dbReference type="SAM" id="MobiDB-lite"/>
    </source>
</evidence>
<proteinExistence type="predicted"/>
<evidence type="ECO:0000313" key="2">
    <source>
        <dbReference type="EMBL" id="KAF2239344.1"/>
    </source>
</evidence>
<keyword evidence="3" id="KW-1185">Reference proteome</keyword>
<accession>A0A6A6HMG8</accession>
<gene>
    <name evidence="2" type="ORF">EV356DRAFT_170875</name>
</gene>
<reference evidence="2" key="1">
    <citation type="journal article" date="2020" name="Stud. Mycol.">
        <title>101 Dothideomycetes genomes: a test case for predicting lifestyles and emergence of pathogens.</title>
        <authorList>
            <person name="Haridas S."/>
            <person name="Albert R."/>
            <person name="Binder M."/>
            <person name="Bloem J."/>
            <person name="Labutti K."/>
            <person name="Salamov A."/>
            <person name="Andreopoulos B."/>
            <person name="Baker S."/>
            <person name="Barry K."/>
            <person name="Bills G."/>
            <person name="Bluhm B."/>
            <person name="Cannon C."/>
            <person name="Castanera R."/>
            <person name="Culley D."/>
            <person name="Daum C."/>
            <person name="Ezra D."/>
            <person name="Gonzalez J."/>
            <person name="Henrissat B."/>
            <person name="Kuo A."/>
            <person name="Liang C."/>
            <person name="Lipzen A."/>
            <person name="Lutzoni F."/>
            <person name="Magnuson J."/>
            <person name="Mondo S."/>
            <person name="Nolan M."/>
            <person name="Ohm R."/>
            <person name="Pangilinan J."/>
            <person name="Park H.-J."/>
            <person name="Ramirez L."/>
            <person name="Alfaro M."/>
            <person name="Sun H."/>
            <person name="Tritt A."/>
            <person name="Yoshinaga Y."/>
            <person name="Zwiers L.-H."/>
            <person name="Turgeon B."/>
            <person name="Goodwin S."/>
            <person name="Spatafora J."/>
            <person name="Crous P."/>
            <person name="Grigoriev I."/>
        </authorList>
    </citation>
    <scope>NUCLEOTIDE SEQUENCE</scope>
    <source>
        <strain evidence="2">Tuck. ex Michener</strain>
    </source>
</reference>
<sequence>MTSQRACPAQASPSTPSTPSTSHCALLSPSTLLHCPFPTHDPLLFSVASLDEFNARLAVQFTLVTVLRRRNSERVECFTRFVFSFCRCHYHSRHIHRSASFPYRKIQHHHQNTLDDQPSRRWSKSRPRHLVANTVAEDRQVASSHPTLNLLHPTKR</sequence>
<feature type="compositionally biased region" description="Low complexity" evidence="1">
    <location>
        <begin position="12"/>
        <end position="22"/>
    </location>
</feature>
<organism evidence="2 3">
    <name type="scientific">Viridothelium virens</name>
    <name type="common">Speckled blister lichen</name>
    <name type="synonym">Trypethelium virens</name>
    <dbReference type="NCBI Taxonomy" id="1048519"/>
    <lineage>
        <taxon>Eukaryota</taxon>
        <taxon>Fungi</taxon>
        <taxon>Dikarya</taxon>
        <taxon>Ascomycota</taxon>
        <taxon>Pezizomycotina</taxon>
        <taxon>Dothideomycetes</taxon>
        <taxon>Dothideomycetes incertae sedis</taxon>
        <taxon>Trypetheliales</taxon>
        <taxon>Trypetheliaceae</taxon>
        <taxon>Viridothelium</taxon>
    </lineage>
</organism>